<organism evidence="8 9">
    <name type="scientific">Zophobas morio</name>
    <dbReference type="NCBI Taxonomy" id="2755281"/>
    <lineage>
        <taxon>Eukaryota</taxon>
        <taxon>Metazoa</taxon>
        <taxon>Ecdysozoa</taxon>
        <taxon>Arthropoda</taxon>
        <taxon>Hexapoda</taxon>
        <taxon>Insecta</taxon>
        <taxon>Pterygota</taxon>
        <taxon>Neoptera</taxon>
        <taxon>Endopterygota</taxon>
        <taxon>Coleoptera</taxon>
        <taxon>Polyphaga</taxon>
        <taxon>Cucujiformia</taxon>
        <taxon>Tenebrionidae</taxon>
        <taxon>Zophobas</taxon>
    </lineage>
</organism>
<comment type="similarity">
    <text evidence="2">Belongs to the DRAM/TMEM150 family.</text>
</comment>
<feature type="transmembrane region" description="Helical" evidence="6">
    <location>
        <begin position="97"/>
        <end position="115"/>
    </location>
</feature>
<reference evidence="8" key="1">
    <citation type="journal article" date="2023" name="G3 (Bethesda)">
        <title>Whole genome assemblies of Zophobas morio and Tenebrio molitor.</title>
        <authorList>
            <person name="Kaur S."/>
            <person name="Stinson S.A."/>
            <person name="diCenzo G.C."/>
        </authorList>
    </citation>
    <scope>NUCLEOTIDE SEQUENCE</scope>
    <source>
        <strain evidence="8">QUZm001</strain>
    </source>
</reference>
<dbReference type="InterPro" id="IPR019402">
    <property type="entry name" value="CWH43_N"/>
</dbReference>
<feature type="transmembrane region" description="Helical" evidence="6">
    <location>
        <begin position="201"/>
        <end position="224"/>
    </location>
</feature>
<evidence type="ECO:0000256" key="1">
    <source>
        <dbReference type="ARBA" id="ARBA00004127"/>
    </source>
</evidence>
<keyword evidence="4 6" id="KW-1133">Transmembrane helix</keyword>
<feature type="domain" description="CWH43-like N-terminal" evidence="7">
    <location>
        <begin position="11"/>
        <end position="228"/>
    </location>
</feature>
<dbReference type="PANTHER" id="PTHR21324:SF2">
    <property type="entry name" value="EG:22E5.9 PROTEIN"/>
    <property type="match status" value="1"/>
</dbReference>
<comment type="subcellular location">
    <subcellularLocation>
        <location evidence="1">Endomembrane system</location>
        <topology evidence="1">Multi-pass membrane protein</topology>
    </subcellularLocation>
</comment>
<feature type="transmembrane region" description="Helical" evidence="6">
    <location>
        <begin position="121"/>
        <end position="145"/>
    </location>
</feature>
<keyword evidence="9" id="KW-1185">Reference proteome</keyword>
<dbReference type="InterPro" id="IPR050911">
    <property type="entry name" value="DRAM/TMEM150_Autophagy_Mod"/>
</dbReference>
<evidence type="ECO:0000313" key="8">
    <source>
        <dbReference type="EMBL" id="KAJ3666305.1"/>
    </source>
</evidence>
<feature type="transmembrane region" description="Helical" evidence="6">
    <location>
        <begin position="157"/>
        <end position="181"/>
    </location>
</feature>
<comment type="caution">
    <text evidence="8">The sequence shown here is derived from an EMBL/GenBank/DDBJ whole genome shotgun (WGS) entry which is preliminary data.</text>
</comment>
<evidence type="ECO:0000256" key="6">
    <source>
        <dbReference type="SAM" id="Phobius"/>
    </source>
</evidence>
<evidence type="ECO:0000259" key="7">
    <source>
        <dbReference type="Pfam" id="PF10277"/>
    </source>
</evidence>
<sequence length="242" mass="28103">MTLRLRFHLHYWPILTAVWISLAFIICYLVAIFDQHVHPLFPYISDTGALPPESCIFGQMLNIAACLMFITMYIRFRTVQLLEHVGFSKNYKFWNKFSNIFGFFSCLGISLVANFQETSEITVHFIGAFLAFAVGAVYCIIQAYLTWLSFSSKRLKLIRILLSLLLIPLYITTTVCSALSFKEFNENAFKWKHTDKGYTLHLFATFTEWIMAVLMILYMATFYVEFRSVKFGGLTFVLEDDK</sequence>
<evidence type="ECO:0000313" key="9">
    <source>
        <dbReference type="Proteomes" id="UP001168821"/>
    </source>
</evidence>
<dbReference type="Proteomes" id="UP001168821">
    <property type="component" value="Unassembled WGS sequence"/>
</dbReference>
<evidence type="ECO:0000256" key="5">
    <source>
        <dbReference type="ARBA" id="ARBA00023136"/>
    </source>
</evidence>
<keyword evidence="3 6" id="KW-0812">Transmembrane</keyword>
<feature type="transmembrane region" description="Helical" evidence="6">
    <location>
        <begin position="12"/>
        <end position="33"/>
    </location>
</feature>
<dbReference type="Pfam" id="PF10277">
    <property type="entry name" value="Frag1"/>
    <property type="match status" value="1"/>
</dbReference>
<evidence type="ECO:0000256" key="3">
    <source>
        <dbReference type="ARBA" id="ARBA00022692"/>
    </source>
</evidence>
<evidence type="ECO:0000256" key="4">
    <source>
        <dbReference type="ARBA" id="ARBA00022989"/>
    </source>
</evidence>
<dbReference type="EMBL" id="JALNTZ010000001">
    <property type="protein sequence ID" value="KAJ3666305.1"/>
    <property type="molecule type" value="Genomic_DNA"/>
</dbReference>
<dbReference type="AlphaFoldDB" id="A0AA38MPK4"/>
<evidence type="ECO:0000256" key="2">
    <source>
        <dbReference type="ARBA" id="ARBA00006565"/>
    </source>
</evidence>
<dbReference type="GO" id="GO:0012505">
    <property type="term" value="C:endomembrane system"/>
    <property type="evidence" value="ECO:0007669"/>
    <property type="project" value="UniProtKB-SubCell"/>
</dbReference>
<dbReference type="PANTHER" id="PTHR21324">
    <property type="entry name" value="FASTING-INDUCIBLE INTEGRAL MEMBRANE PROTEIN TM6P1-RELATED"/>
    <property type="match status" value="1"/>
</dbReference>
<accession>A0AA38MPK4</accession>
<keyword evidence="5 6" id="KW-0472">Membrane</keyword>
<protein>
    <recommendedName>
        <fullName evidence="7">CWH43-like N-terminal domain-containing protein</fullName>
    </recommendedName>
</protein>
<proteinExistence type="inferred from homology"/>
<name>A0AA38MPK4_9CUCU</name>
<gene>
    <name evidence="8" type="ORF">Zmor_001755</name>
</gene>
<feature type="transmembrane region" description="Helical" evidence="6">
    <location>
        <begin position="56"/>
        <end position="76"/>
    </location>
</feature>